<reference evidence="9 10" key="1">
    <citation type="submission" date="2018-01" db="EMBL/GenBank/DDBJ databases">
        <authorList>
            <person name="Gaut B.S."/>
            <person name="Morton B.R."/>
            <person name="Clegg M.T."/>
            <person name="Duvall M.R."/>
        </authorList>
    </citation>
    <scope>NUCLEOTIDE SEQUENCE [LARGE SCALE GENOMIC DNA]</scope>
    <source>
        <strain evidence="9 10">HR-AV</strain>
    </source>
</reference>
<dbReference type="InterPro" id="IPR013341">
    <property type="entry name" value="Mandelate_racemase_N_dom"/>
</dbReference>
<dbReference type="GO" id="GO:0000287">
    <property type="term" value="F:magnesium ion binding"/>
    <property type="evidence" value="ECO:0007669"/>
    <property type="project" value="UniProtKB-ARBA"/>
</dbReference>
<evidence type="ECO:0000256" key="1">
    <source>
        <dbReference type="ARBA" id="ARBA00008031"/>
    </source>
</evidence>
<dbReference type="PANTHER" id="PTHR48080">
    <property type="entry name" value="D-GALACTONATE DEHYDRATASE-RELATED"/>
    <property type="match status" value="1"/>
</dbReference>
<evidence type="ECO:0000313" key="9">
    <source>
        <dbReference type="EMBL" id="POY39035.1"/>
    </source>
</evidence>
<name>A0A2S5A8Z9_9SPHI</name>
<keyword evidence="4 7" id="KW-0413">Isomerase</keyword>
<feature type="active site" description="Proton acceptor; specific for (R)-substrate epimerization" evidence="5">
    <location>
        <position position="154"/>
    </location>
</feature>
<dbReference type="CDD" id="cd03319">
    <property type="entry name" value="L-Ala-DL-Glu_epimerase"/>
    <property type="match status" value="1"/>
</dbReference>
<protein>
    <recommendedName>
        <fullName evidence="7">Dipeptide epimerase</fullName>
        <ecNumber evidence="7">5.1.1.-</ecNumber>
    </recommendedName>
</protein>
<feature type="active site" description="Proton acceptor; specific for (S)-substrate epimerization" evidence="5">
    <location>
        <position position="252"/>
    </location>
</feature>
<dbReference type="GO" id="GO:0016855">
    <property type="term" value="F:racemase and epimerase activity, acting on amino acids and derivatives"/>
    <property type="evidence" value="ECO:0007669"/>
    <property type="project" value="UniProtKB-UniRule"/>
</dbReference>
<dbReference type="Gene3D" id="3.20.20.120">
    <property type="entry name" value="Enolase-like C-terminal domain"/>
    <property type="match status" value="1"/>
</dbReference>
<comment type="cofactor">
    <cofactor evidence="6 7">
        <name>Mg(2+)</name>
        <dbReference type="ChEBI" id="CHEBI:18420"/>
    </cofactor>
    <text evidence="6 7">Binds 1 Mg(2+) ion per subunit.</text>
</comment>
<evidence type="ECO:0000256" key="2">
    <source>
        <dbReference type="ARBA" id="ARBA00022723"/>
    </source>
</evidence>
<dbReference type="EMBL" id="PQVF01000001">
    <property type="protein sequence ID" value="POY39035.1"/>
    <property type="molecule type" value="Genomic_DNA"/>
</dbReference>
<dbReference type="SUPFAM" id="SSF51604">
    <property type="entry name" value="Enolase C-terminal domain-like"/>
    <property type="match status" value="1"/>
</dbReference>
<feature type="binding site" evidence="6">
    <location>
        <position position="205"/>
    </location>
    <ligand>
        <name>Mg(2+)</name>
        <dbReference type="ChEBI" id="CHEBI:18420"/>
    </ligand>
</feature>
<dbReference type="InterPro" id="IPR013342">
    <property type="entry name" value="Mandelate_racemase_C"/>
</dbReference>
<evidence type="ECO:0000256" key="3">
    <source>
        <dbReference type="ARBA" id="ARBA00022842"/>
    </source>
</evidence>
<dbReference type="Proteomes" id="UP000236893">
    <property type="component" value="Unassembled WGS sequence"/>
</dbReference>
<dbReference type="InterPro" id="IPR029065">
    <property type="entry name" value="Enolase_C-like"/>
</dbReference>
<dbReference type="Gene3D" id="3.30.390.10">
    <property type="entry name" value="Enolase-like, N-terminal domain"/>
    <property type="match status" value="1"/>
</dbReference>
<dbReference type="SFLD" id="SFLDS00001">
    <property type="entry name" value="Enolase"/>
    <property type="match status" value="1"/>
</dbReference>
<evidence type="ECO:0000256" key="5">
    <source>
        <dbReference type="PIRSR" id="PIRSR634603-1"/>
    </source>
</evidence>
<dbReference type="InterPro" id="IPR034593">
    <property type="entry name" value="DgoD-like"/>
</dbReference>
<dbReference type="OrthoDB" id="9775391at2"/>
<proteinExistence type="inferred from homology"/>
<dbReference type="SFLD" id="SFLDG00180">
    <property type="entry name" value="muconate_cycloisomerase"/>
    <property type="match status" value="1"/>
</dbReference>
<evidence type="ECO:0000256" key="7">
    <source>
        <dbReference type="RuleBase" id="RU366006"/>
    </source>
</evidence>
<feature type="binding site" evidence="6">
    <location>
        <position position="178"/>
    </location>
    <ligand>
        <name>Mg(2+)</name>
        <dbReference type="ChEBI" id="CHEBI:18420"/>
    </ligand>
</feature>
<feature type="domain" description="Mandelate racemase/muconate lactonizing enzyme C-terminal" evidence="8">
    <location>
        <begin position="135"/>
        <end position="226"/>
    </location>
</feature>
<comment type="similarity">
    <text evidence="1 7">Belongs to the mandelate racemase/muconate lactonizing enzyme family.</text>
</comment>
<evidence type="ECO:0000256" key="4">
    <source>
        <dbReference type="ARBA" id="ARBA00023235"/>
    </source>
</evidence>
<keyword evidence="3 6" id="KW-0460">Magnesium</keyword>
<keyword evidence="10" id="KW-1185">Reference proteome</keyword>
<dbReference type="PANTHER" id="PTHR48080:SF3">
    <property type="entry name" value="ENOLASE SUPERFAMILY MEMBER DDB_G0284701"/>
    <property type="match status" value="1"/>
</dbReference>
<evidence type="ECO:0000313" key="10">
    <source>
        <dbReference type="Proteomes" id="UP000236893"/>
    </source>
</evidence>
<dbReference type="Pfam" id="PF02746">
    <property type="entry name" value="MR_MLE_N"/>
    <property type="match status" value="1"/>
</dbReference>
<dbReference type="InterPro" id="IPR036849">
    <property type="entry name" value="Enolase-like_C_sf"/>
</dbReference>
<dbReference type="RefSeq" id="WP_103787138.1">
    <property type="nucleotide sequence ID" value="NZ_PQVF01000001.1"/>
</dbReference>
<dbReference type="SUPFAM" id="SSF54826">
    <property type="entry name" value="Enolase N-terminal domain-like"/>
    <property type="match status" value="1"/>
</dbReference>
<accession>A0A2S5A8Z9</accession>
<organism evidence="9 10">
    <name type="scientific">Solitalea longa</name>
    <dbReference type="NCBI Taxonomy" id="2079460"/>
    <lineage>
        <taxon>Bacteria</taxon>
        <taxon>Pseudomonadati</taxon>
        <taxon>Bacteroidota</taxon>
        <taxon>Sphingobacteriia</taxon>
        <taxon>Sphingobacteriales</taxon>
        <taxon>Sphingobacteriaceae</taxon>
        <taxon>Solitalea</taxon>
    </lineage>
</organism>
<dbReference type="AlphaFoldDB" id="A0A2S5A8Z9"/>
<dbReference type="EC" id="5.1.1.-" evidence="7"/>
<sequence>MKLSYKAFDLKLKYPFTIANFSRTSTPIMLTQIEFDGHVGYGEASMPPYLGESHKSAAEFLTKVNLKQFSSPENIEEILTYIDSIAPGNPSAKASIDIALHDLLGKLLNKPCYSFFGSIPDKMPVTSCTIGIDSAETVRKKVLETSDFNVLKVKLGGNNDAEMIGAIRSVTDKPLYIDANQGWKDRHEALEKIFWLAEHGAVFVEQAMPKTMIDENSWLTENSPIPTFGDEAVQRFADVEKAQGVYSGVNLKLMKCTGIHEASRMIKKARQLDLKVMIGCMSETSCAIMAAATLAPLCDYADLDGPWMTIDKPFQDPELKDGKITLSDQPGLGIRLKDR</sequence>
<dbReference type="InterPro" id="IPR034603">
    <property type="entry name" value="Dipeptide_epimerase"/>
</dbReference>
<evidence type="ECO:0000259" key="8">
    <source>
        <dbReference type="SMART" id="SM00922"/>
    </source>
</evidence>
<dbReference type="Pfam" id="PF13378">
    <property type="entry name" value="MR_MLE_C"/>
    <property type="match status" value="1"/>
</dbReference>
<evidence type="ECO:0000256" key="6">
    <source>
        <dbReference type="PIRSR" id="PIRSR634603-3"/>
    </source>
</evidence>
<keyword evidence="2 6" id="KW-0479">Metal-binding</keyword>
<dbReference type="SMART" id="SM00922">
    <property type="entry name" value="MR_MLE"/>
    <property type="match status" value="1"/>
</dbReference>
<feature type="binding site" evidence="6">
    <location>
        <position position="230"/>
    </location>
    <ligand>
        <name>Mg(2+)</name>
        <dbReference type="ChEBI" id="CHEBI:18420"/>
    </ligand>
</feature>
<dbReference type="InterPro" id="IPR029017">
    <property type="entry name" value="Enolase-like_N"/>
</dbReference>
<comment type="caution">
    <text evidence="9">The sequence shown here is derived from an EMBL/GenBank/DDBJ whole genome shotgun (WGS) entry which is preliminary data.</text>
</comment>
<gene>
    <name evidence="9" type="ORF">C3K47_00610</name>
</gene>